<evidence type="ECO:0000313" key="2">
    <source>
        <dbReference type="EMBL" id="GFR64048.1"/>
    </source>
</evidence>
<reference evidence="2 3" key="1">
    <citation type="journal article" date="2021" name="Elife">
        <title>Chloroplast acquisition without the gene transfer in kleptoplastic sea slugs, Plakobranchus ocellatus.</title>
        <authorList>
            <person name="Maeda T."/>
            <person name="Takahashi S."/>
            <person name="Yoshida T."/>
            <person name="Shimamura S."/>
            <person name="Takaki Y."/>
            <person name="Nagai Y."/>
            <person name="Toyoda A."/>
            <person name="Suzuki Y."/>
            <person name="Arimoto A."/>
            <person name="Ishii H."/>
            <person name="Satoh N."/>
            <person name="Nishiyama T."/>
            <person name="Hasebe M."/>
            <person name="Maruyama T."/>
            <person name="Minagawa J."/>
            <person name="Obokata J."/>
            <person name="Shigenobu S."/>
        </authorList>
    </citation>
    <scope>NUCLEOTIDE SEQUENCE [LARGE SCALE GENOMIC DNA]</scope>
</reference>
<dbReference type="Proteomes" id="UP000762676">
    <property type="component" value="Unassembled WGS sequence"/>
</dbReference>
<comment type="caution">
    <text evidence="2">The sequence shown here is derived from an EMBL/GenBank/DDBJ whole genome shotgun (WGS) entry which is preliminary data.</text>
</comment>
<dbReference type="EMBL" id="BMAT01003874">
    <property type="protein sequence ID" value="GFR64048.1"/>
    <property type="molecule type" value="Genomic_DNA"/>
</dbReference>
<sequence length="76" mass="8735">MQLIKYSISIYISIDLAKSRGTTIDEEYRSLLYTSKARRFSSPKARRRTVEAEATSMGRSWGTLRRQQPWDGHGAP</sequence>
<feature type="region of interest" description="Disordered" evidence="1">
    <location>
        <begin position="43"/>
        <end position="76"/>
    </location>
</feature>
<proteinExistence type="predicted"/>
<organism evidence="2 3">
    <name type="scientific">Elysia marginata</name>
    <dbReference type="NCBI Taxonomy" id="1093978"/>
    <lineage>
        <taxon>Eukaryota</taxon>
        <taxon>Metazoa</taxon>
        <taxon>Spiralia</taxon>
        <taxon>Lophotrochozoa</taxon>
        <taxon>Mollusca</taxon>
        <taxon>Gastropoda</taxon>
        <taxon>Heterobranchia</taxon>
        <taxon>Euthyneura</taxon>
        <taxon>Panpulmonata</taxon>
        <taxon>Sacoglossa</taxon>
        <taxon>Placobranchoidea</taxon>
        <taxon>Plakobranchidae</taxon>
        <taxon>Elysia</taxon>
    </lineage>
</organism>
<gene>
    <name evidence="2" type="ORF">ElyMa_001912100</name>
</gene>
<name>A0AAV4EST2_9GAST</name>
<evidence type="ECO:0000256" key="1">
    <source>
        <dbReference type="SAM" id="MobiDB-lite"/>
    </source>
</evidence>
<accession>A0AAV4EST2</accession>
<evidence type="ECO:0000313" key="3">
    <source>
        <dbReference type="Proteomes" id="UP000762676"/>
    </source>
</evidence>
<keyword evidence="3" id="KW-1185">Reference proteome</keyword>
<protein>
    <submittedName>
        <fullName evidence="2">Uncharacterized protein</fullName>
    </submittedName>
</protein>
<dbReference type="AlphaFoldDB" id="A0AAV4EST2"/>